<evidence type="ECO:0000256" key="1">
    <source>
        <dbReference type="SAM" id="MobiDB-lite"/>
    </source>
</evidence>
<feature type="region of interest" description="Disordered" evidence="1">
    <location>
        <begin position="212"/>
        <end position="245"/>
    </location>
</feature>
<gene>
    <name evidence="2" type="ORF">RJ641_004040</name>
</gene>
<keyword evidence="3" id="KW-1185">Reference proteome</keyword>
<protein>
    <submittedName>
        <fullName evidence="2">Uncharacterized protein</fullName>
    </submittedName>
</protein>
<sequence length="245" mass="28049">MGDALLDLQRVLISKKEKLTPEEYNVLSRCRSIGIRSLALSSSIIGGIVWAATRRLPKILQANLTGGAALYAGVVGANRFLESCLDRILAMDGTVLQRELANIIIKNYQNDQWRMRLISKHFYTEEVFDDSTLDKPNLRWRQRRFFVDGITASQNTHENDSHQDADSNQTDFNSLQSNKSSSKSKQIHMETGAEVVTDPLDCVFGYSRIGEEIHHPNSSDTSARIHSRRHKRYHRRHRLHHQEEP</sequence>
<proteinExistence type="predicted"/>
<dbReference type="Proteomes" id="UP001370490">
    <property type="component" value="Unassembled WGS sequence"/>
</dbReference>
<feature type="region of interest" description="Disordered" evidence="1">
    <location>
        <begin position="155"/>
        <end position="192"/>
    </location>
</feature>
<reference evidence="2 3" key="1">
    <citation type="submission" date="2023-12" db="EMBL/GenBank/DDBJ databases">
        <title>A high-quality genome assembly for Dillenia turbinata (Dilleniales).</title>
        <authorList>
            <person name="Chanderbali A."/>
        </authorList>
    </citation>
    <scope>NUCLEOTIDE SEQUENCE [LARGE SCALE GENOMIC DNA]</scope>
    <source>
        <strain evidence="2">LSX21</strain>
        <tissue evidence="2">Leaf</tissue>
    </source>
</reference>
<dbReference type="PANTHER" id="PTHR35986">
    <property type="entry name" value="EXPRESSED PROTEIN"/>
    <property type="match status" value="1"/>
</dbReference>
<evidence type="ECO:0000313" key="3">
    <source>
        <dbReference type="Proteomes" id="UP001370490"/>
    </source>
</evidence>
<evidence type="ECO:0000313" key="2">
    <source>
        <dbReference type="EMBL" id="KAK6929946.1"/>
    </source>
</evidence>
<dbReference type="EMBL" id="JBAMMX010000012">
    <property type="protein sequence ID" value="KAK6929946.1"/>
    <property type="molecule type" value="Genomic_DNA"/>
</dbReference>
<organism evidence="2 3">
    <name type="scientific">Dillenia turbinata</name>
    <dbReference type="NCBI Taxonomy" id="194707"/>
    <lineage>
        <taxon>Eukaryota</taxon>
        <taxon>Viridiplantae</taxon>
        <taxon>Streptophyta</taxon>
        <taxon>Embryophyta</taxon>
        <taxon>Tracheophyta</taxon>
        <taxon>Spermatophyta</taxon>
        <taxon>Magnoliopsida</taxon>
        <taxon>eudicotyledons</taxon>
        <taxon>Gunneridae</taxon>
        <taxon>Pentapetalae</taxon>
        <taxon>Dilleniales</taxon>
        <taxon>Dilleniaceae</taxon>
        <taxon>Dillenia</taxon>
    </lineage>
</organism>
<comment type="caution">
    <text evidence="2">The sequence shown here is derived from an EMBL/GenBank/DDBJ whole genome shotgun (WGS) entry which is preliminary data.</text>
</comment>
<dbReference type="AlphaFoldDB" id="A0AAN8VHC5"/>
<name>A0AAN8VHC5_9MAGN</name>
<feature type="compositionally biased region" description="Low complexity" evidence="1">
    <location>
        <begin position="173"/>
        <end position="184"/>
    </location>
</feature>
<feature type="compositionally biased region" description="Basic residues" evidence="1">
    <location>
        <begin position="225"/>
        <end position="245"/>
    </location>
</feature>
<accession>A0AAN8VHC5</accession>
<dbReference type="PANTHER" id="PTHR35986:SF1">
    <property type="entry name" value="OS10G0430800 PROTEIN"/>
    <property type="match status" value="1"/>
</dbReference>